<keyword evidence="8 10" id="KW-0594">Phospholipid biosynthesis</keyword>
<evidence type="ECO:0000256" key="2">
    <source>
        <dbReference type="ARBA" id="ARBA00022516"/>
    </source>
</evidence>
<dbReference type="SMART" id="SM01207">
    <property type="entry name" value="G3P_acyltransf"/>
    <property type="match status" value="1"/>
</dbReference>
<name>A0A140DS73_9FIRM</name>
<dbReference type="KEGG" id="fro:AALO17_03660"/>
<dbReference type="PANTHER" id="PTHR30309:SF0">
    <property type="entry name" value="GLYCEROL-3-PHOSPHATE ACYLTRANSFERASE-RELATED"/>
    <property type="match status" value="1"/>
</dbReference>
<dbReference type="EC" id="2.3.1.275" evidence="10"/>
<keyword evidence="2 10" id="KW-0444">Lipid biosynthesis</keyword>
<comment type="pathway">
    <text evidence="10">Lipid metabolism; phospholipid metabolism.</text>
</comment>
<dbReference type="GO" id="GO:0008654">
    <property type="term" value="P:phospholipid biosynthetic process"/>
    <property type="evidence" value="ECO:0007669"/>
    <property type="project" value="UniProtKB-UniRule"/>
</dbReference>
<dbReference type="EMBL" id="CP011391">
    <property type="protein sequence ID" value="AMK53500.1"/>
    <property type="molecule type" value="Genomic_DNA"/>
</dbReference>
<evidence type="ECO:0000313" key="12">
    <source>
        <dbReference type="Proteomes" id="UP000069771"/>
    </source>
</evidence>
<feature type="transmembrane region" description="Helical" evidence="10">
    <location>
        <begin position="82"/>
        <end position="99"/>
    </location>
</feature>
<reference evidence="11 12" key="1">
    <citation type="journal article" date="2016" name="Gut Pathog.">
        <title>Whole genome sequencing of "Faecalibaculum rodentium" ALO17, isolated from C57BL/6J laboratory mouse feces.</title>
        <authorList>
            <person name="Lim S."/>
            <person name="Chang D.H."/>
            <person name="Ahn S."/>
            <person name="Kim B.C."/>
        </authorList>
    </citation>
    <scope>NUCLEOTIDE SEQUENCE [LARGE SCALE GENOMIC DNA]</scope>
    <source>
        <strain evidence="11 12">Alo17</strain>
    </source>
</reference>
<organism evidence="11 12">
    <name type="scientific">Faecalibaculum rodentium</name>
    <dbReference type="NCBI Taxonomy" id="1702221"/>
    <lineage>
        <taxon>Bacteria</taxon>
        <taxon>Bacillati</taxon>
        <taxon>Bacillota</taxon>
        <taxon>Erysipelotrichia</taxon>
        <taxon>Erysipelotrichales</taxon>
        <taxon>Erysipelotrichaceae</taxon>
        <taxon>Faecalibaculum</taxon>
    </lineage>
</organism>
<dbReference type="UniPathway" id="UPA00085"/>
<evidence type="ECO:0000256" key="9">
    <source>
        <dbReference type="ARBA" id="ARBA00023264"/>
    </source>
</evidence>
<keyword evidence="5 10" id="KW-1133">Transmembrane helix</keyword>
<comment type="subunit">
    <text evidence="10">Probably interacts with PlsX.</text>
</comment>
<comment type="subcellular location">
    <subcellularLocation>
        <location evidence="10">Cell membrane</location>
        <topology evidence="10">Multi-pass membrane protein</topology>
    </subcellularLocation>
</comment>
<dbReference type="InterPro" id="IPR003811">
    <property type="entry name" value="G3P_acylTferase_PlsY"/>
</dbReference>
<protein>
    <recommendedName>
        <fullName evidence="10">Glycerol-3-phosphate acyltransferase</fullName>
    </recommendedName>
    <alternativeName>
        <fullName evidence="10">Acyl-PO4 G3P acyltransferase</fullName>
    </alternativeName>
    <alternativeName>
        <fullName evidence="10">Acyl-phosphate--glycerol-3-phosphate acyltransferase</fullName>
    </alternativeName>
    <alternativeName>
        <fullName evidence="10">G3P acyltransferase</fullName>
        <shortName evidence="10">GPAT</shortName>
        <ecNumber evidence="10">2.3.1.275</ecNumber>
    </alternativeName>
    <alternativeName>
        <fullName evidence="10">Lysophosphatidic acid synthase</fullName>
        <shortName evidence="10">LPA synthase</shortName>
    </alternativeName>
</protein>
<comment type="catalytic activity">
    <reaction evidence="10">
        <text>an acyl phosphate + sn-glycerol 3-phosphate = a 1-acyl-sn-glycero-3-phosphate + phosphate</text>
        <dbReference type="Rhea" id="RHEA:34075"/>
        <dbReference type="ChEBI" id="CHEBI:43474"/>
        <dbReference type="ChEBI" id="CHEBI:57597"/>
        <dbReference type="ChEBI" id="CHEBI:57970"/>
        <dbReference type="ChEBI" id="CHEBI:59918"/>
        <dbReference type="EC" id="2.3.1.275"/>
    </reaction>
</comment>
<dbReference type="GeneID" id="78477226"/>
<keyword evidence="4 10" id="KW-0812">Transmembrane</keyword>
<keyword evidence="7 10" id="KW-0472">Membrane</keyword>
<keyword evidence="9 10" id="KW-1208">Phospholipid metabolism</keyword>
<keyword evidence="6 10" id="KW-0443">Lipid metabolism</keyword>
<dbReference type="HAMAP" id="MF_01043">
    <property type="entry name" value="PlsY"/>
    <property type="match status" value="1"/>
</dbReference>
<dbReference type="Proteomes" id="UP000069771">
    <property type="component" value="Chromosome"/>
</dbReference>
<evidence type="ECO:0000256" key="10">
    <source>
        <dbReference type="HAMAP-Rule" id="MF_01043"/>
    </source>
</evidence>
<feature type="transmembrane region" description="Helical" evidence="10">
    <location>
        <begin position="52"/>
        <end position="75"/>
    </location>
</feature>
<evidence type="ECO:0000256" key="6">
    <source>
        <dbReference type="ARBA" id="ARBA00023098"/>
    </source>
</evidence>
<evidence type="ECO:0000256" key="3">
    <source>
        <dbReference type="ARBA" id="ARBA00022679"/>
    </source>
</evidence>
<dbReference type="PANTHER" id="PTHR30309">
    <property type="entry name" value="INNER MEMBRANE PROTEIN YGIH"/>
    <property type="match status" value="1"/>
</dbReference>
<keyword evidence="3 10" id="KW-0808">Transferase</keyword>
<keyword evidence="1 10" id="KW-1003">Cell membrane</keyword>
<sequence length="203" mass="21612">MEARLLSLFIGYVFGCILFSPIVARAAGKNIYEEGSGNPGMANTGRVLGTKAAALVLLGDGMKTVLAIVICRWLFPAAGDILTLYAGLGAAIGHCYPFWREFQGGKGVAVLAVTYVLYAPVWGILSLLTGGICVLCKMGLKWGAAVISLTFSVCTGLMGGREAFFVSLVMVALMILRNSRKTLLDKAEEKPAQENKENNGKEN</sequence>
<dbReference type="OrthoDB" id="9777124at2"/>
<comment type="similarity">
    <text evidence="10">Belongs to the PlsY family.</text>
</comment>
<comment type="function">
    <text evidence="10">Catalyzes the transfer of an acyl group from acyl-phosphate (acyl-PO(4)) to glycerol-3-phosphate (G3P) to form lysophosphatidic acid (LPA). This enzyme utilizes acyl-phosphate as fatty acyl donor, but not acyl-CoA or acyl-ACP.</text>
</comment>
<dbReference type="STRING" id="1702221.AALO17_03660"/>
<evidence type="ECO:0000256" key="8">
    <source>
        <dbReference type="ARBA" id="ARBA00023209"/>
    </source>
</evidence>
<dbReference type="GO" id="GO:0005886">
    <property type="term" value="C:plasma membrane"/>
    <property type="evidence" value="ECO:0007669"/>
    <property type="project" value="UniProtKB-SubCell"/>
</dbReference>
<dbReference type="RefSeq" id="WP_067554694.1">
    <property type="nucleotide sequence ID" value="NZ_CP011391.1"/>
</dbReference>
<evidence type="ECO:0000256" key="7">
    <source>
        <dbReference type="ARBA" id="ARBA00023136"/>
    </source>
</evidence>
<evidence type="ECO:0000256" key="4">
    <source>
        <dbReference type="ARBA" id="ARBA00022692"/>
    </source>
</evidence>
<proteinExistence type="inferred from homology"/>
<feature type="transmembrane region" description="Helical" evidence="10">
    <location>
        <begin position="111"/>
        <end position="135"/>
    </location>
</feature>
<accession>A0A140DS73</accession>
<dbReference type="AlphaFoldDB" id="A0A140DS73"/>
<evidence type="ECO:0000256" key="5">
    <source>
        <dbReference type="ARBA" id="ARBA00022989"/>
    </source>
</evidence>
<keyword evidence="12" id="KW-1185">Reference proteome</keyword>
<dbReference type="Pfam" id="PF02660">
    <property type="entry name" value="G3P_acyltransf"/>
    <property type="match status" value="1"/>
</dbReference>
<gene>
    <name evidence="10" type="primary">plsY</name>
    <name evidence="11" type="ORF">AALO17_03660</name>
</gene>
<feature type="transmembrane region" description="Helical" evidence="10">
    <location>
        <begin position="142"/>
        <end position="158"/>
    </location>
</feature>
<dbReference type="GO" id="GO:0043772">
    <property type="term" value="F:acyl-phosphate glycerol-3-phosphate acyltransferase activity"/>
    <property type="evidence" value="ECO:0007669"/>
    <property type="project" value="UniProtKB-UniRule"/>
</dbReference>
<evidence type="ECO:0000313" key="11">
    <source>
        <dbReference type="EMBL" id="AMK53500.1"/>
    </source>
</evidence>
<evidence type="ECO:0000256" key="1">
    <source>
        <dbReference type="ARBA" id="ARBA00022475"/>
    </source>
</evidence>